<protein>
    <submittedName>
        <fullName evidence="1">OsmC family protein</fullName>
    </submittedName>
    <submittedName>
        <fullName evidence="2">OsmC-like protein</fullName>
    </submittedName>
</protein>
<dbReference type="InterPro" id="IPR015946">
    <property type="entry name" value="KH_dom-like_a/b"/>
</dbReference>
<dbReference type="Pfam" id="PF02566">
    <property type="entry name" value="OsmC"/>
    <property type="match status" value="1"/>
</dbReference>
<accession>A0A378RN72</accession>
<dbReference type="PANTHER" id="PTHR39624">
    <property type="entry name" value="PROTEIN INVOLVED IN RIMO-MEDIATED BETA-METHYLTHIOLATION OF RIBOSOMAL PROTEIN S12 YCAO"/>
    <property type="match status" value="1"/>
</dbReference>
<evidence type="ECO:0000313" key="1">
    <source>
        <dbReference type="EMBL" id="QQU01909.1"/>
    </source>
</evidence>
<dbReference type="Gene3D" id="3.30.300.20">
    <property type="match status" value="1"/>
</dbReference>
<dbReference type="EMBL" id="UGQL01000001">
    <property type="protein sequence ID" value="STZ27597.1"/>
    <property type="molecule type" value="Genomic_DNA"/>
</dbReference>
<dbReference type="InterPro" id="IPR003718">
    <property type="entry name" value="OsmC/Ohr_fam"/>
</dbReference>
<reference evidence="2 3" key="1">
    <citation type="submission" date="2018-06" db="EMBL/GenBank/DDBJ databases">
        <authorList>
            <consortium name="Pathogen Informatics"/>
            <person name="Doyle S."/>
        </authorList>
    </citation>
    <scope>NUCLEOTIDE SEQUENCE [LARGE SCALE GENOMIC DNA]</scope>
    <source>
        <strain evidence="2 3">NCTC11179</strain>
    </source>
</reference>
<evidence type="ECO:0000313" key="4">
    <source>
        <dbReference type="Proteomes" id="UP000596202"/>
    </source>
</evidence>
<dbReference type="RefSeq" id="WP_002985170.1">
    <property type="nucleotide sequence ID" value="NZ_CP068107.1"/>
</dbReference>
<reference evidence="1 4" key="2">
    <citation type="submission" date="2021-01" db="EMBL/GenBank/DDBJ databases">
        <title>FDA dAtabase for Regulatory Grade micrObial Sequences (FDA-ARGOS): Supporting development and validation of Infectious Disease Dx tests.</title>
        <authorList>
            <person name="Sproer C."/>
            <person name="Gronow S."/>
            <person name="Severitt S."/>
            <person name="Schroder I."/>
            <person name="Tallon L."/>
            <person name="Sadzewicz L."/>
            <person name="Zhao X."/>
            <person name="Boylan J."/>
            <person name="Ott S."/>
            <person name="Bowen H."/>
            <person name="Vavikolanu K."/>
            <person name="Mehta A."/>
            <person name="Aluvathingal J."/>
            <person name="Nadendla S."/>
            <person name="Lowell S."/>
            <person name="Myers T."/>
            <person name="Yan Y."/>
            <person name="Sichtig H."/>
        </authorList>
    </citation>
    <scope>NUCLEOTIDE SEQUENCE [LARGE SCALE GENOMIC DNA]</scope>
    <source>
        <strain evidence="1 4">FDAARGOS_1131</strain>
    </source>
</reference>
<proteinExistence type="predicted"/>
<dbReference type="AlphaFoldDB" id="A0A378RN72"/>
<dbReference type="OrthoDB" id="290036at2"/>
<evidence type="ECO:0000313" key="3">
    <source>
        <dbReference type="Proteomes" id="UP000255024"/>
    </source>
</evidence>
<evidence type="ECO:0000313" key="2">
    <source>
        <dbReference type="EMBL" id="STZ27597.1"/>
    </source>
</evidence>
<dbReference type="EMBL" id="CP068108">
    <property type="protein sequence ID" value="QQU01909.1"/>
    <property type="molecule type" value="Genomic_DNA"/>
</dbReference>
<dbReference type="PANTHER" id="PTHR39624:SF2">
    <property type="entry name" value="OSMC-LIKE PROTEIN"/>
    <property type="match status" value="1"/>
</dbReference>
<gene>
    <name evidence="1" type="ORF">I6I88_09265</name>
    <name evidence="2" type="ORF">NCTC11179_01133</name>
</gene>
<keyword evidence="3" id="KW-1185">Reference proteome</keyword>
<dbReference type="GeneID" id="93527843"/>
<organism evidence="2 3">
    <name type="scientific">Myroides odoratus</name>
    <name type="common">Flavobacterium odoratum</name>
    <dbReference type="NCBI Taxonomy" id="256"/>
    <lineage>
        <taxon>Bacteria</taxon>
        <taxon>Pseudomonadati</taxon>
        <taxon>Bacteroidota</taxon>
        <taxon>Flavobacteriia</taxon>
        <taxon>Flavobacteriales</taxon>
        <taxon>Flavobacteriaceae</taxon>
        <taxon>Myroides</taxon>
    </lineage>
</organism>
<sequence length="135" mass="14986">MLSKITYLGDLRTESVHLQSGEHIITDAPVDNHGKGQAFSPTDMVTNAAGSCAMTIMGIKANELGVDLVGSTIEVYKEMQADPRRIKKITLHLSMLSTANEKERIILERVAMHCPVLLSLHPEIEKEVTFNWTQK</sequence>
<dbReference type="InterPro" id="IPR036102">
    <property type="entry name" value="OsmC/Ohrsf"/>
</dbReference>
<name>A0A378RN72_MYROD</name>
<dbReference type="SUPFAM" id="SSF82784">
    <property type="entry name" value="OsmC-like"/>
    <property type="match status" value="1"/>
</dbReference>
<dbReference type="Proteomes" id="UP000596202">
    <property type="component" value="Chromosome"/>
</dbReference>
<dbReference type="Proteomes" id="UP000255024">
    <property type="component" value="Unassembled WGS sequence"/>
</dbReference>